<evidence type="ECO:0000313" key="6">
    <source>
        <dbReference type="Proteomes" id="UP001054892"/>
    </source>
</evidence>
<keyword evidence="2" id="KW-0233">DNA recombination</keyword>
<dbReference type="Proteomes" id="UP000509383">
    <property type="component" value="Chromosome"/>
</dbReference>
<dbReference type="Proteomes" id="UP001054892">
    <property type="component" value="Unassembled WGS sequence"/>
</dbReference>
<dbReference type="SUPFAM" id="SSF47823">
    <property type="entry name" value="lambda integrase-like, N-terminal domain"/>
    <property type="match status" value="1"/>
</dbReference>
<organism evidence="3 5">
    <name type="scientific">Pseudomonas tohonis</name>
    <dbReference type="NCBI Taxonomy" id="2725477"/>
    <lineage>
        <taxon>Bacteria</taxon>
        <taxon>Pseudomonadati</taxon>
        <taxon>Pseudomonadota</taxon>
        <taxon>Gammaproteobacteria</taxon>
        <taxon>Pseudomonadales</taxon>
        <taxon>Pseudomonadaceae</taxon>
        <taxon>Pseudomonas</taxon>
    </lineage>
</organism>
<evidence type="ECO:0000256" key="1">
    <source>
        <dbReference type="ARBA" id="ARBA00023125"/>
    </source>
</evidence>
<dbReference type="InterPro" id="IPR010998">
    <property type="entry name" value="Integrase_recombinase_N"/>
</dbReference>
<dbReference type="GO" id="GO:0015074">
    <property type="term" value="P:DNA integration"/>
    <property type="evidence" value="ECO:0007669"/>
    <property type="project" value="InterPro"/>
</dbReference>
<dbReference type="AlphaFoldDB" id="A0A6J4E7Q7"/>
<dbReference type="SUPFAM" id="SSF56349">
    <property type="entry name" value="DNA breaking-rejoining enzymes"/>
    <property type="match status" value="1"/>
</dbReference>
<dbReference type="KEGG" id="ptw:TUM18999_31650"/>
<evidence type="ECO:0000313" key="3">
    <source>
        <dbReference type="EMBL" id="BCG24974.1"/>
    </source>
</evidence>
<proteinExistence type="predicted"/>
<accession>A0A6J4E7Q7</accession>
<name>A0A6J4E7Q7_9PSED</name>
<dbReference type="GO" id="GO:0006310">
    <property type="term" value="P:DNA recombination"/>
    <property type="evidence" value="ECO:0007669"/>
    <property type="project" value="UniProtKB-KW"/>
</dbReference>
<dbReference type="Gene3D" id="1.10.150.130">
    <property type="match status" value="1"/>
</dbReference>
<keyword evidence="6" id="KW-1185">Reference proteome</keyword>
<evidence type="ECO:0000313" key="4">
    <source>
        <dbReference type="EMBL" id="GJN53787.1"/>
    </source>
</evidence>
<reference evidence="3 5" key="1">
    <citation type="submission" date="2020-05" db="EMBL/GenBank/DDBJ databases">
        <title>Characterization of novel class B3 metallo-beta-lactamase from novel Pseudomonas species.</title>
        <authorList>
            <person name="Yamada K."/>
            <person name="Aoki K."/>
            <person name="Ishii Y."/>
        </authorList>
    </citation>
    <scope>NUCLEOTIDE SEQUENCE [LARGE SCALE GENOMIC DNA]</scope>
    <source>
        <strain evidence="3 5">TUM18999</strain>
        <strain evidence="4 6">TUM20286</strain>
    </source>
</reference>
<dbReference type="RefSeq" id="WP_173180239.1">
    <property type="nucleotide sequence ID" value="NZ_AP023189.1"/>
</dbReference>
<dbReference type="EMBL" id="BQKM01000008">
    <property type="protein sequence ID" value="GJN53787.1"/>
    <property type="molecule type" value="Genomic_DNA"/>
</dbReference>
<keyword evidence="1" id="KW-0238">DNA-binding</keyword>
<protein>
    <submittedName>
        <fullName evidence="3">Recombinase</fullName>
    </submittedName>
</protein>
<dbReference type="GO" id="GO:0003677">
    <property type="term" value="F:DNA binding"/>
    <property type="evidence" value="ECO:0007669"/>
    <property type="project" value="UniProtKB-KW"/>
</dbReference>
<dbReference type="InterPro" id="IPR013762">
    <property type="entry name" value="Integrase-like_cat_sf"/>
</dbReference>
<evidence type="ECO:0000313" key="5">
    <source>
        <dbReference type="Proteomes" id="UP000509383"/>
    </source>
</evidence>
<gene>
    <name evidence="3" type="ORF">TUM18999_31650</name>
    <name evidence="4" type="ORF">TUM20286_35390</name>
</gene>
<dbReference type="Gene3D" id="1.10.443.10">
    <property type="entry name" value="Intergrase catalytic core"/>
    <property type="match status" value="1"/>
</dbReference>
<dbReference type="EMBL" id="AP023189">
    <property type="protein sequence ID" value="BCG24974.1"/>
    <property type="molecule type" value="Genomic_DNA"/>
</dbReference>
<dbReference type="InterPro" id="IPR011010">
    <property type="entry name" value="DNA_brk_join_enz"/>
</dbReference>
<sequence>MREKYGFSQLVDANLRLPSVVRRPVAPDATTEQAIEHFEAVWGGYLPATPSDITKYLVSYAGKLATSVLKLHVAALSRWHLDQGYADPTNAVVVHDVLKGIRTLHPDPAPTKLATPTQLDQLELVHCWMAMQARVAEKADDRAELLRCRRDIALLLIGFWRGFNGDQLSRLRVEHIQYEPRVAIRVYLPRVRAGRRFAEQAFSLPALNRLCPVQAYADWLDVADITHGPVFQAINRWGKLSETALTRQSMTRVLQSALKHNVPTASRGISDWVFSCGWNLHALMNYVGWQDERSALPYLDSTMSFGGLEDNPSWVTVRSWPKHQ</sequence>
<evidence type="ECO:0000256" key="2">
    <source>
        <dbReference type="ARBA" id="ARBA00023172"/>
    </source>
</evidence>